<comment type="caution">
    <text evidence="2">The sequence shown here is derived from an EMBL/GenBank/DDBJ whole genome shotgun (WGS) entry which is preliminary data.</text>
</comment>
<evidence type="ECO:0000256" key="1">
    <source>
        <dbReference type="SAM" id="Phobius"/>
    </source>
</evidence>
<feature type="transmembrane region" description="Helical" evidence="1">
    <location>
        <begin position="48"/>
        <end position="67"/>
    </location>
</feature>
<feature type="transmembrane region" description="Helical" evidence="1">
    <location>
        <begin position="79"/>
        <end position="101"/>
    </location>
</feature>
<keyword evidence="1" id="KW-0812">Transmembrane</keyword>
<sequence length="426" mass="47920">MSHRSGARRRGVLTFPPDQYCHDLVLPIVAQSSHESAQQSPSVTGRTLVDLIWGCLATIFACAWISVHPNFIAYFQRRLKMMLITIIAPEIVVGFAARQFFAARKLSKEFNLSKTHGFFCCMGGFVSARRFPITTEKQLHESALFRDAIRKVDAEDIKDKSKGDALSKGVAVAQLLWFTTQCFARLHQRLAITELEISTLAFVAVNMVVWVLWWNKPLDVQRPIPVEPLRCCSQSTNQDPLPRFYRCFSAVAGYSTTHRYNPESSTAVPLFWSPPSASSNASQITALGITSIARQLLFSCFGDVGVLFGVIHCAAWSSHFPSAVERWMWWLSSITIAVTPPLLLLSFLHIWMGVWFPVAEGDRDEVEVDWSFVKILTSGLVVEWGAFLIYLAARLILIVLMFTTLRSVPSSVLMDINWSVYIPHLD</sequence>
<evidence type="ECO:0000313" key="2">
    <source>
        <dbReference type="EMBL" id="KAK7024768.1"/>
    </source>
</evidence>
<feature type="transmembrane region" description="Helical" evidence="1">
    <location>
        <begin position="195"/>
        <end position="213"/>
    </location>
</feature>
<gene>
    <name evidence="2" type="ORF">R3P38DRAFT_3316487</name>
</gene>
<dbReference type="EMBL" id="JAWWNJ010000034">
    <property type="protein sequence ID" value="KAK7024768.1"/>
    <property type="molecule type" value="Genomic_DNA"/>
</dbReference>
<accession>A0AAW0BDH7</accession>
<protein>
    <submittedName>
        <fullName evidence="2">Uncharacterized protein</fullName>
    </submittedName>
</protein>
<feature type="transmembrane region" description="Helical" evidence="1">
    <location>
        <begin position="384"/>
        <end position="405"/>
    </location>
</feature>
<keyword evidence="1" id="KW-0472">Membrane</keyword>
<reference evidence="2 3" key="1">
    <citation type="journal article" date="2024" name="J Genomics">
        <title>Draft genome sequencing and assembly of Favolaschia claudopus CIRM-BRFM 2984 isolated from oak limbs.</title>
        <authorList>
            <person name="Navarro D."/>
            <person name="Drula E."/>
            <person name="Chaduli D."/>
            <person name="Cazenave R."/>
            <person name="Ahrendt S."/>
            <person name="Wang J."/>
            <person name="Lipzen A."/>
            <person name="Daum C."/>
            <person name="Barry K."/>
            <person name="Grigoriev I.V."/>
            <person name="Favel A."/>
            <person name="Rosso M.N."/>
            <person name="Martin F."/>
        </authorList>
    </citation>
    <scope>NUCLEOTIDE SEQUENCE [LARGE SCALE GENOMIC DNA]</scope>
    <source>
        <strain evidence="2 3">CIRM-BRFM 2984</strain>
    </source>
</reference>
<feature type="transmembrane region" description="Helical" evidence="1">
    <location>
        <begin position="327"/>
        <end position="352"/>
    </location>
</feature>
<dbReference type="AlphaFoldDB" id="A0AAW0BDH7"/>
<dbReference type="Proteomes" id="UP001362999">
    <property type="component" value="Unassembled WGS sequence"/>
</dbReference>
<keyword evidence="3" id="KW-1185">Reference proteome</keyword>
<evidence type="ECO:0000313" key="3">
    <source>
        <dbReference type="Proteomes" id="UP001362999"/>
    </source>
</evidence>
<proteinExistence type="predicted"/>
<dbReference type="PANTHER" id="PTHR35043">
    <property type="entry name" value="TRANSCRIPTION FACTOR DOMAIN-CONTAINING PROTEIN"/>
    <property type="match status" value="1"/>
</dbReference>
<feature type="transmembrane region" description="Helical" evidence="1">
    <location>
        <begin position="296"/>
        <end position="315"/>
    </location>
</feature>
<organism evidence="2 3">
    <name type="scientific">Favolaschia claudopus</name>
    <dbReference type="NCBI Taxonomy" id="2862362"/>
    <lineage>
        <taxon>Eukaryota</taxon>
        <taxon>Fungi</taxon>
        <taxon>Dikarya</taxon>
        <taxon>Basidiomycota</taxon>
        <taxon>Agaricomycotina</taxon>
        <taxon>Agaricomycetes</taxon>
        <taxon>Agaricomycetidae</taxon>
        <taxon>Agaricales</taxon>
        <taxon>Marasmiineae</taxon>
        <taxon>Mycenaceae</taxon>
        <taxon>Favolaschia</taxon>
    </lineage>
</organism>
<name>A0AAW0BDH7_9AGAR</name>
<keyword evidence="1" id="KW-1133">Transmembrane helix</keyword>
<dbReference type="PANTHER" id="PTHR35043:SF7">
    <property type="entry name" value="TRANSCRIPTION FACTOR DOMAIN-CONTAINING PROTEIN"/>
    <property type="match status" value="1"/>
</dbReference>